<organism evidence="1 2">
    <name type="scientific">Spirosoma endophyticum</name>
    <dbReference type="NCBI Taxonomy" id="662367"/>
    <lineage>
        <taxon>Bacteria</taxon>
        <taxon>Pseudomonadati</taxon>
        <taxon>Bacteroidota</taxon>
        <taxon>Cytophagia</taxon>
        <taxon>Cytophagales</taxon>
        <taxon>Cytophagaceae</taxon>
        <taxon>Spirosoma</taxon>
    </lineage>
</organism>
<name>A0A1I2ECY1_9BACT</name>
<evidence type="ECO:0000313" key="2">
    <source>
        <dbReference type="Proteomes" id="UP000198598"/>
    </source>
</evidence>
<gene>
    <name evidence="1" type="ORF">SAMN05216167_121105</name>
</gene>
<dbReference type="AlphaFoldDB" id="A0A1I2ECY1"/>
<sequence>MTTYIGIDVSKDSLSVAIPKPTTGWKVSSFANSPDGIRSLINQLPEQAHCVLEATAPAARRFLLCFSDLYAYLSQGDDISH</sequence>
<dbReference type="STRING" id="662367.SAMN05216167_121105"/>
<evidence type="ECO:0008006" key="3">
    <source>
        <dbReference type="Google" id="ProtNLM"/>
    </source>
</evidence>
<proteinExistence type="predicted"/>
<evidence type="ECO:0000313" key="1">
    <source>
        <dbReference type="EMBL" id="SFE90328.1"/>
    </source>
</evidence>
<accession>A0A1I2ECY1</accession>
<dbReference type="RefSeq" id="WP_245776845.1">
    <property type="nucleotide sequence ID" value="NZ_FOLQ01000021.1"/>
</dbReference>
<dbReference type="Proteomes" id="UP000198598">
    <property type="component" value="Unassembled WGS sequence"/>
</dbReference>
<dbReference type="EMBL" id="FOLQ01000021">
    <property type="protein sequence ID" value="SFE90328.1"/>
    <property type="molecule type" value="Genomic_DNA"/>
</dbReference>
<reference evidence="1 2" key="1">
    <citation type="submission" date="2016-10" db="EMBL/GenBank/DDBJ databases">
        <authorList>
            <person name="de Groot N.N."/>
        </authorList>
    </citation>
    <scope>NUCLEOTIDE SEQUENCE [LARGE SCALE GENOMIC DNA]</scope>
    <source>
        <strain evidence="1 2">DSM 26130</strain>
    </source>
</reference>
<keyword evidence="2" id="KW-1185">Reference proteome</keyword>
<protein>
    <recommendedName>
        <fullName evidence="3">Transposase</fullName>
    </recommendedName>
</protein>